<dbReference type="GO" id="GO:0016787">
    <property type="term" value="F:hydrolase activity"/>
    <property type="evidence" value="ECO:0007669"/>
    <property type="project" value="UniProtKB-KW"/>
</dbReference>
<keyword evidence="2" id="KW-0378">Hydrolase</keyword>
<name>A0A097EJS5_9SPHN</name>
<protein>
    <submittedName>
        <fullName evidence="6">Metallophosphoesterase</fullName>
    </submittedName>
</protein>
<dbReference type="Proteomes" id="UP000033200">
    <property type="component" value="Chromosome"/>
</dbReference>
<feature type="domain" description="Calcineurin-like phosphoesterase" evidence="5">
    <location>
        <begin position="7"/>
        <end position="185"/>
    </location>
</feature>
<dbReference type="eggNOG" id="COG1409">
    <property type="taxonomic scope" value="Bacteria"/>
</dbReference>
<dbReference type="EMBL" id="CP009571">
    <property type="protein sequence ID" value="AIT07812.1"/>
    <property type="molecule type" value="Genomic_DNA"/>
</dbReference>
<proteinExistence type="inferred from homology"/>
<organism evidence="6 7">
    <name type="scientific">Sphingomonas taxi</name>
    <dbReference type="NCBI Taxonomy" id="1549858"/>
    <lineage>
        <taxon>Bacteria</taxon>
        <taxon>Pseudomonadati</taxon>
        <taxon>Pseudomonadota</taxon>
        <taxon>Alphaproteobacteria</taxon>
        <taxon>Sphingomonadales</taxon>
        <taxon>Sphingomonadaceae</taxon>
        <taxon>Sphingomonas</taxon>
    </lineage>
</organism>
<evidence type="ECO:0000256" key="1">
    <source>
        <dbReference type="ARBA" id="ARBA00022723"/>
    </source>
</evidence>
<dbReference type="PANTHER" id="PTHR42988">
    <property type="entry name" value="PHOSPHOHYDROLASE"/>
    <property type="match status" value="1"/>
</dbReference>
<reference evidence="6 7" key="1">
    <citation type="submission" date="2014-09" db="EMBL/GenBank/DDBJ databases">
        <title>Using Illumina technology Improving SMRT sequencing Genome Assembly by RASTools.</title>
        <authorList>
            <person name="Zhou Y."/>
            <person name="Ma T."/>
            <person name="Liu T."/>
        </authorList>
    </citation>
    <scope>NUCLEOTIDE SEQUENCE [LARGE SCALE GENOMIC DNA]</scope>
    <source>
        <strain evidence="6 7">ATCC 55669</strain>
    </source>
</reference>
<keyword evidence="3" id="KW-0408">Iron</keyword>
<evidence type="ECO:0000256" key="3">
    <source>
        <dbReference type="ARBA" id="ARBA00023004"/>
    </source>
</evidence>
<evidence type="ECO:0000313" key="6">
    <source>
        <dbReference type="EMBL" id="AIT07812.1"/>
    </source>
</evidence>
<keyword evidence="1" id="KW-0479">Metal-binding</keyword>
<comment type="similarity">
    <text evidence="4">Belongs to the cyclic nucleotide phosphodiesterase class-III family.</text>
</comment>
<dbReference type="InterPro" id="IPR029052">
    <property type="entry name" value="Metallo-depent_PP-like"/>
</dbReference>
<gene>
    <name evidence="6" type="ORF">MC45_17280</name>
</gene>
<dbReference type="RefSeq" id="WP_038665844.1">
    <property type="nucleotide sequence ID" value="NZ_CP009571.1"/>
</dbReference>
<evidence type="ECO:0000256" key="4">
    <source>
        <dbReference type="ARBA" id="ARBA00025742"/>
    </source>
</evidence>
<keyword evidence="7" id="KW-1185">Reference proteome</keyword>
<dbReference type="InterPro" id="IPR050884">
    <property type="entry name" value="CNP_phosphodiesterase-III"/>
</dbReference>
<accession>A0A097EJS5</accession>
<dbReference type="InterPro" id="IPR004843">
    <property type="entry name" value="Calcineurin-like_PHP"/>
</dbReference>
<dbReference type="GO" id="GO:0046872">
    <property type="term" value="F:metal ion binding"/>
    <property type="evidence" value="ECO:0007669"/>
    <property type="project" value="UniProtKB-KW"/>
</dbReference>
<dbReference type="HOGENOM" id="CLU_751576_0_0_5"/>
<sequence length="375" mass="39649">MKTITWVHVGDLHADPADGWLGIDRLAEIVADLAAVREGIDFVFVPGDNANHATAEQYDRIRAALAPLALPVFTIPGDHDFEDGTLAAFRAGTPEAMRPFERVIGGHRCLFLDIVSAGSGGPDFRIGAGQRRRIDAALAASDDEGLTPLVFMHAYPGDLADGGEALATAFADAGVAFVDTGHTHYNELLNDGRVVYGATRSTAQIEEDGGAAGYAIVSVHDGVPSWTFRPIGDAAPGWPHVQLLSPADVRLLTRPHDPRHVPAPGRIAVTARVLGPEAAPPVVEADGIATPMQPVPGQPATWTAVVTIGRPGLHPLRVRSGAASDTIDILVRDREDRPKRNRPVVPGHAVHTIGAWPSRHILGAQLGPNRNGGGW</sequence>
<dbReference type="KEGG" id="stax:MC45_17280"/>
<dbReference type="Pfam" id="PF00149">
    <property type="entry name" value="Metallophos"/>
    <property type="match status" value="1"/>
</dbReference>
<dbReference type="AlphaFoldDB" id="A0A097EJS5"/>
<evidence type="ECO:0000313" key="7">
    <source>
        <dbReference type="Proteomes" id="UP000033200"/>
    </source>
</evidence>
<evidence type="ECO:0000256" key="2">
    <source>
        <dbReference type="ARBA" id="ARBA00022801"/>
    </source>
</evidence>
<evidence type="ECO:0000259" key="5">
    <source>
        <dbReference type="Pfam" id="PF00149"/>
    </source>
</evidence>
<dbReference type="STRING" id="1549858.MC45_17280"/>
<dbReference type="SUPFAM" id="SSF56300">
    <property type="entry name" value="Metallo-dependent phosphatases"/>
    <property type="match status" value="1"/>
</dbReference>
<dbReference type="Gene3D" id="3.60.21.10">
    <property type="match status" value="1"/>
</dbReference>
<dbReference type="PANTHER" id="PTHR42988:SF2">
    <property type="entry name" value="CYCLIC NUCLEOTIDE PHOSPHODIESTERASE CBUA0032-RELATED"/>
    <property type="match status" value="1"/>
</dbReference>